<dbReference type="STRING" id="68775.A0A5C3MAA5"/>
<dbReference type="EMBL" id="ML213592">
    <property type="protein sequence ID" value="TFK42404.1"/>
    <property type="molecule type" value="Genomic_DNA"/>
</dbReference>
<gene>
    <name evidence="2" type="ORF">BDQ12DRAFT_732057</name>
</gene>
<organism evidence="2 3">
    <name type="scientific">Crucibulum laeve</name>
    <dbReference type="NCBI Taxonomy" id="68775"/>
    <lineage>
        <taxon>Eukaryota</taxon>
        <taxon>Fungi</taxon>
        <taxon>Dikarya</taxon>
        <taxon>Basidiomycota</taxon>
        <taxon>Agaricomycotina</taxon>
        <taxon>Agaricomycetes</taxon>
        <taxon>Agaricomycetidae</taxon>
        <taxon>Agaricales</taxon>
        <taxon>Agaricineae</taxon>
        <taxon>Nidulariaceae</taxon>
        <taxon>Crucibulum</taxon>
    </lineage>
</organism>
<reference evidence="2 3" key="1">
    <citation type="journal article" date="2019" name="Nat. Ecol. Evol.">
        <title>Megaphylogeny resolves global patterns of mushroom evolution.</title>
        <authorList>
            <person name="Varga T."/>
            <person name="Krizsan K."/>
            <person name="Foldi C."/>
            <person name="Dima B."/>
            <person name="Sanchez-Garcia M."/>
            <person name="Sanchez-Ramirez S."/>
            <person name="Szollosi G.J."/>
            <person name="Szarkandi J.G."/>
            <person name="Papp V."/>
            <person name="Albert L."/>
            <person name="Andreopoulos W."/>
            <person name="Angelini C."/>
            <person name="Antonin V."/>
            <person name="Barry K.W."/>
            <person name="Bougher N.L."/>
            <person name="Buchanan P."/>
            <person name="Buyck B."/>
            <person name="Bense V."/>
            <person name="Catcheside P."/>
            <person name="Chovatia M."/>
            <person name="Cooper J."/>
            <person name="Damon W."/>
            <person name="Desjardin D."/>
            <person name="Finy P."/>
            <person name="Geml J."/>
            <person name="Haridas S."/>
            <person name="Hughes K."/>
            <person name="Justo A."/>
            <person name="Karasinski D."/>
            <person name="Kautmanova I."/>
            <person name="Kiss B."/>
            <person name="Kocsube S."/>
            <person name="Kotiranta H."/>
            <person name="LaButti K.M."/>
            <person name="Lechner B.E."/>
            <person name="Liimatainen K."/>
            <person name="Lipzen A."/>
            <person name="Lukacs Z."/>
            <person name="Mihaltcheva S."/>
            <person name="Morgado L.N."/>
            <person name="Niskanen T."/>
            <person name="Noordeloos M.E."/>
            <person name="Ohm R.A."/>
            <person name="Ortiz-Santana B."/>
            <person name="Ovrebo C."/>
            <person name="Racz N."/>
            <person name="Riley R."/>
            <person name="Savchenko A."/>
            <person name="Shiryaev A."/>
            <person name="Soop K."/>
            <person name="Spirin V."/>
            <person name="Szebenyi C."/>
            <person name="Tomsovsky M."/>
            <person name="Tulloss R.E."/>
            <person name="Uehling J."/>
            <person name="Grigoriev I.V."/>
            <person name="Vagvolgyi C."/>
            <person name="Papp T."/>
            <person name="Martin F.M."/>
            <person name="Miettinen O."/>
            <person name="Hibbett D.S."/>
            <person name="Nagy L.G."/>
        </authorList>
    </citation>
    <scope>NUCLEOTIDE SEQUENCE [LARGE SCALE GENOMIC DNA]</scope>
    <source>
        <strain evidence="2 3">CBS 166.37</strain>
    </source>
</reference>
<protein>
    <recommendedName>
        <fullName evidence="4">Late embryogenesis abundant protein LEA-2 subgroup domain-containing protein</fullName>
    </recommendedName>
</protein>
<proteinExistence type="predicted"/>
<feature type="region of interest" description="Disordered" evidence="1">
    <location>
        <begin position="1"/>
        <end position="108"/>
    </location>
</feature>
<feature type="compositionally biased region" description="Polar residues" evidence="1">
    <location>
        <begin position="94"/>
        <end position="108"/>
    </location>
</feature>
<evidence type="ECO:0000313" key="3">
    <source>
        <dbReference type="Proteomes" id="UP000308652"/>
    </source>
</evidence>
<evidence type="ECO:0000256" key="1">
    <source>
        <dbReference type="SAM" id="MobiDB-lite"/>
    </source>
</evidence>
<feature type="compositionally biased region" description="Basic and acidic residues" evidence="1">
    <location>
        <begin position="62"/>
        <end position="72"/>
    </location>
</feature>
<dbReference type="Gene3D" id="2.60.40.1820">
    <property type="match status" value="1"/>
</dbReference>
<feature type="compositionally biased region" description="Polar residues" evidence="1">
    <location>
        <begin position="37"/>
        <end position="47"/>
    </location>
</feature>
<dbReference type="Proteomes" id="UP000308652">
    <property type="component" value="Unassembled WGS sequence"/>
</dbReference>
<sequence>MSYRDPYAEQYGAGAGSRHQTQPPQQYPADSAPDYNNPYNHPHQTYDQGGAGYDNYNQGAGYRDEYTQRYDDYEPDYGVGGAQRYPPPQREPSQRTSMTRAKSVAQSTNLSVIPKRKEGSAFDAGEFTPVPQKRTAGALKSYRYNHQGNLWTKGGRGRCVGRFCCLLSLALWIRPPGVQIGDVQPVSQGGSVFQLQQDGININLGINISVNNPNYFAVNFKQIKAEIFYPINDTAIGGGTSNNVVFESHSQKNFPFLFAIEYKTSSDPSSKILLDLAQKCGVIGTKSDISVSYKITVGIRILFITVSPVVSNKVSFPCPVDPEALKALMGGVGGLSGLVGGTGSTTG</sequence>
<dbReference type="SUPFAM" id="SSF117070">
    <property type="entry name" value="LEA14-like"/>
    <property type="match status" value="1"/>
</dbReference>
<evidence type="ECO:0008006" key="4">
    <source>
        <dbReference type="Google" id="ProtNLM"/>
    </source>
</evidence>
<evidence type="ECO:0000313" key="2">
    <source>
        <dbReference type="EMBL" id="TFK42404.1"/>
    </source>
</evidence>
<accession>A0A5C3MAA5</accession>
<keyword evidence="3" id="KW-1185">Reference proteome</keyword>
<dbReference type="OrthoDB" id="20273at2759"/>
<name>A0A5C3MAA5_9AGAR</name>
<dbReference type="AlphaFoldDB" id="A0A5C3MAA5"/>